<evidence type="ECO:0000313" key="1">
    <source>
        <dbReference type="EMBL" id="EGC49073.1"/>
    </source>
</evidence>
<accession>F0UT46</accession>
<proteinExistence type="predicted"/>
<dbReference type="AlphaFoldDB" id="F0UT46"/>
<reference evidence="2" key="2">
    <citation type="submission" date="2021-01" db="EMBL/GenBank/DDBJ databases">
        <title>Chromosome-level genome assembly of a human fungal pathogen reveals clustering of transcriptionally co-regulated genes.</title>
        <authorList>
            <person name="Voorhies M."/>
            <person name="Cohen S."/>
            <person name="Shea T.P."/>
            <person name="Petrus S."/>
            <person name="Munoz J.F."/>
            <person name="Poplawski S."/>
            <person name="Goldman W.E."/>
            <person name="Michael T."/>
            <person name="Cuomo C.A."/>
            <person name="Sil A."/>
            <person name="Beyhan S."/>
        </authorList>
    </citation>
    <scope>NUCLEOTIDE SEQUENCE</scope>
    <source>
        <strain evidence="2">H88</strain>
    </source>
</reference>
<gene>
    <name evidence="1" type="ORF">HCEG_08288</name>
    <name evidence="2" type="ORF">I7I53_02298</name>
</gene>
<name>F0UT46_AJEC8</name>
<dbReference type="Proteomes" id="UP000008142">
    <property type="component" value="Unassembled WGS sequence"/>
</dbReference>
<dbReference type="VEuPathDB" id="FungiDB:I7I53_02298"/>
<reference evidence="3" key="1">
    <citation type="submission" date="2008-07" db="EMBL/GenBank/DDBJ databases">
        <title>Annotation of Ajellomyces capsulatus strain H88.</title>
        <authorList>
            <person name="Champion M."/>
            <person name="Cuomo C."/>
            <person name="Ma L.-J."/>
            <person name="Henn M.R."/>
            <person name="Sil A."/>
            <person name="Goldman B."/>
            <person name="Young S.K."/>
            <person name="Kodira C.D."/>
            <person name="Zeng Q."/>
            <person name="Koehrsen M."/>
            <person name="Alvarado L."/>
            <person name="Berlin A."/>
            <person name="Borenstein D."/>
            <person name="Chen Z."/>
            <person name="Engels R."/>
            <person name="Freedman E."/>
            <person name="Gellesch M."/>
            <person name="Goldberg J."/>
            <person name="Griggs A."/>
            <person name="Gujja S."/>
            <person name="Heiman D."/>
            <person name="Hepburn T."/>
            <person name="Howarth C."/>
            <person name="Jen D."/>
            <person name="Larson L."/>
            <person name="Lewis B."/>
            <person name="Mehta T."/>
            <person name="Park D."/>
            <person name="Pearson M."/>
            <person name="Roberts A."/>
            <person name="Saif S."/>
            <person name="Shea T."/>
            <person name="Shenoy N."/>
            <person name="Sisk P."/>
            <person name="Stolte C."/>
            <person name="Sykes S."/>
            <person name="Walk T."/>
            <person name="White J."/>
            <person name="Yandava C."/>
            <person name="Klein B."/>
            <person name="McEwen J.G."/>
            <person name="Puccia R."/>
            <person name="Goldman G.H."/>
            <person name="Felipe M.S."/>
            <person name="Nino-Vega G."/>
            <person name="San-Blas G."/>
            <person name="Taylor J."/>
            <person name="Mendoza L."/>
            <person name="Galagan J."/>
            <person name="Nusbaum C."/>
            <person name="Birren B."/>
        </authorList>
    </citation>
    <scope>NUCLEOTIDE SEQUENCE [LARGE SCALE GENOMIC DNA]</scope>
    <source>
        <strain evidence="3">H88</strain>
    </source>
</reference>
<dbReference type="HOGENOM" id="CLU_2003239_0_0_1"/>
<evidence type="ECO:0000313" key="3">
    <source>
        <dbReference type="Proteomes" id="UP000008142"/>
    </source>
</evidence>
<evidence type="ECO:0000313" key="2">
    <source>
        <dbReference type="EMBL" id="QSS54666.1"/>
    </source>
</evidence>
<protein>
    <submittedName>
        <fullName evidence="1">Predicted protein</fullName>
    </submittedName>
</protein>
<dbReference type="Proteomes" id="UP000663419">
    <property type="component" value="Chromosome 3"/>
</dbReference>
<sequence>MIVLESPPPCHRATVPGWLDGWHWRCLAGDHRAAVAAYCVECCRALWSSVERKPRFRLNLIRPSMPGGWILCELSNDEEMILLGPSVYLSIDLSIYIYTGWWVRWGTSSSSSSSTSCEHTHTHI</sequence>
<dbReference type="EMBL" id="DS990642">
    <property type="protein sequence ID" value="EGC49073.1"/>
    <property type="molecule type" value="Genomic_DNA"/>
</dbReference>
<dbReference type="EMBL" id="CP069104">
    <property type="protein sequence ID" value="QSS54666.1"/>
    <property type="molecule type" value="Genomic_DNA"/>
</dbReference>
<organism evidence="3">
    <name type="scientific">Ajellomyces capsulatus (strain H88)</name>
    <name type="common">Darling's disease fungus</name>
    <name type="synonym">Histoplasma capsulatum</name>
    <dbReference type="NCBI Taxonomy" id="544711"/>
    <lineage>
        <taxon>Eukaryota</taxon>
        <taxon>Fungi</taxon>
        <taxon>Dikarya</taxon>
        <taxon>Ascomycota</taxon>
        <taxon>Pezizomycotina</taxon>
        <taxon>Eurotiomycetes</taxon>
        <taxon>Eurotiomycetidae</taxon>
        <taxon>Onygenales</taxon>
        <taxon>Ajellomycetaceae</taxon>
        <taxon>Histoplasma</taxon>
    </lineage>
</organism>